<dbReference type="AlphaFoldDB" id="A0A8T2MML7"/>
<gene>
    <name evidence="4" type="ORF">JZ751_014491</name>
</gene>
<evidence type="ECO:0000313" key="5">
    <source>
        <dbReference type="Proteomes" id="UP000824540"/>
    </source>
</evidence>
<dbReference type="InterPro" id="IPR050413">
    <property type="entry name" value="TCR_beta_variable"/>
</dbReference>
<evidence type="ECO:0000256" key="1">
    <source>
        <dbReference type="ARBA" id="ARBA00022859"/>
    </source>
</evidence>
<dbReference type="PANTHER" id="PTHR23268">
    <property type="entry name" value="T-CELL RECEPTOR BETA CHAIN"/>
    <property type="match status" value="1"/>
</dbReference>
<comment type="caution">
    <text evidence="4">The sequence shown here is derived from an EMBL/GenBank/DDBJ whole genome shotgun (WGS) entry which is preliminary data.</text>
</comment>
<evidence type="ECO:0000256" key="2">
    <source>
        <dbReference type="SAM" id="SignalP"/>
    </source>
</evidence>
<dbReference type="GO" id="GO:0002376">
    <property type="term" value="P:immune system process"/>
    <property type="evidence" value="ECO:0007669"/>
    <property type="project" value="UniProtKB-KW"/>
</dbReference>
<dbReference type="PROSITE" id="PS50835">
    <property type="entry name" value="IG_LIKE"/>
    <property type="match status" value="1"/>
</dbReference>
<dbReference type="InterPro" id="IPR013783">
    <property type="entry name" value="Ig-like_fold"/>
</dbReference>
<feature type="domain" description="Ig-like" evidence="3">
    <location>
        <begin position="22"/>
        <end position="72"/>
    </location>
</feature>
<accession>A0A8T2MML7</accession>
<dbReference type="Gene3D" id="2.60.40.10">
    <property type="entry name" value="Immunoglobulins"/>
    <property type="match status" value="1"/>
</dbReference>
<feature type="non-terminal residue" evidence="4">
    <location>
        <position position="1"/>
    </location>
</feature>
<organism evidence="4 5">
    <name type="scientific">Albula glossodonta</name>
    <name type="common">roundjaw bonefish</name>
    <dbReference type="NCBI Taxonomy" id="121402"/>
    <lineage>
        <taxon>Eukaryota</taxon>
        <taxon>Metazoa</taxon>
        <taxon>Chordata</taxon>
        <taxon>Craniata</taxon>
        <taxon>Vertebrata</taxon>
        <taxon>Euteleostomi</taxon>
        <taxon>Actinopterygii</taxon>
        <taxon>Neopterygii</taxon>
        <taxon>Teleostei</taxon>
        <taxon>Albuliformes</taxon>
        <taxon>Albulidae</taxon>
        <taxon>Albula</taxon>
    </lineage>
</organism>
<reference evidence="4" key="1">
    <citation type="thesis" date="2021" institute="BYU ScholarsArchive" country="Provo, UT, USA">
        <title>Applications of and Algorithms for Genome Assembly and Genomic Analyses with an Emphasis on Marine Teleosts.</title>
        <authorList>
            <person name="Pickett B.D."/>
        </authorList>
    </citation>
    <scope>NUCLEOTIDE SEQUENCE</scope>
    <source>
        <strain evidence="4">HI-2016</strain>
    </source>
</reference>
<sequence>MEFALSLLTLLSLDYVQSQTEQKVSQWPKHTAVTQGSPVELTCAQSGSDSYMYWYRQQSSTEIQMIFLSVYL</sequence>
<keyword evidence="2" id="KW-0732">Signal</keyword>
<name>A0A8T2MML7_9TELE</name>
<keyword evidence="1" id="KW-0391">Immunity</keyword>
<dbReference type="SUPFAM" id="SSF48726">
    <property type="entry name" value="Immunoglobulin"/>
    <property type="match status" value="1"/>
</dbReference>
<proteinExistence type="predicted"/>
<dbReference type="OrthoDB" id="8949577at2759"/>
<dbReference type="InterPro" id="IPR007110">
    <property type="entry name" value="Ig-like_dom"/>
</dbReference>
<dbReference type="GO" id="GO:0005886">
    <property type="term" value="C:plasma membrane"/>
    <property type="evidence" value="ECO:0007669"/>
    <property type="project" value="TreeGrafter"/>
</dbReference>
<evidence type="ECO:0000259" key="3">
    <source>
        <dbReference type="PROSITE" id="PS50835"/>
    </source>
</evidence>
<dbReference type="GO" id="GO:0007166">
    <property type="term" value="P:cell surface receptor signaling pathway"/>
    <property type="evidence" value="ECO:0007669"/>
    <property type="project" value="TreeGrafter"/>
</dbReference>
<dbReference type="EMBL" id="JAFBMS010002358">
    <property type="protein sequence ID" value="KAG9328340.1"/>
    <property type="molecule type" value="Genomic_DNA"/>
</dbReference>
<dbReference type="InterPro" id="IPR036179">
    <property type="entry name" value="Ig-like_dom_sf"/>
</dbReference>
<protein>
    <recommendedName>
        <fullName evidence="3">Ig-like domain-containing protein</fullName>
    </recommendedName>
</protein>
<dbReference type="Proteomes" id="UP000824540">
    <property type="component" value="Unassembled WGS sequence"/>
</dbReference>
<evidence type="ECO:0000313" key="4">
    <source>
        <dbReference type="EMBL" id="KAG9328340.1"/>
    </source>
</evidence>
<keyword evidence="5" id="KW-1185">Reference proteome</keyword>
<feature type="chain" id="PRO_5035797378" description="Ig-like domain-containing protein" evidence="2">
    <location>
        <begin position="19"/>
        <end position="72"/>
    </location>
</feature>
<feature type="signal peptide" evidence="2">
    <location>
        <begin position="1"/>
        <end position="18"/>
    </location>
</feature>